<reference evidence="9 10" key="1">
    <citation type="submission" date="2016-07" db="EMBL/GenBank/DDBJ databases">
        <title>Pervasive Adenine N6-methylation of Active Genes in Fungi.</title>
        <authorList>
            <consortium name="DOE Joint Genome Institute"/>
            <person name="Mondo S.J."/>
            <person name="Dannebaum R.O."/>
            <person name="Kuo R.C."/>
            <person name="Labutti K."/>
            <person name="Haridas S."/>
            <person name="Kuo A."/>
            <person name="Salamov A."/>
            <person name="Ahrendt S.R."/>
            <person name="Lipzen A."/>
            <person name="Sullivan W."/>
            <person name="Andreopoulos W.B."/>
            <person name="Clum A."/>
            <person name="Lindquist E."/>
            <person name="Daum C."/>
            <person name="Ramamoorthy G.K."/>
            <person name="Gryganskyi A."/>
            <person name="Culley D."/>
            <person name="Magnuson J.K."/>
            <person name="James T.Y."/>
            <person name="O'Malley M.A."/>
            <person name="Stajich J.E."/>
            <person name="Spatafora J.W."/>
            <person name="Visel A."/>
            <person name="Grigoriev I.V."/>
        </authorList>
    </citation>
    <scope>NUCLEOTIDE SEQUENCE [LARGE SCALE GENOMIC DNA]</scope>
    <source>
        <strain evidence="9 10">ATCC 12442</strain>
    </source>
</reference>
<evidence type="ECO:0000313" key="9">
    <source>
        <dbReference type="EMBL" id="ORX70578.1"/>
    </source>
</evidence>
<keyword evidence="10" id="KW-1185">Reference proteome</keyword>
<evidence type="ECO:0000256" key="2">
    <source>
        <dbReference type="ARBA" id="ARBA00008917"/>
    </source>
</evidence>
<keyword evidence="6 7" id="KW-0472">Membrane</keyword>
<feature type="transmembrane region" description="Helical" evidence="7">
    <location>
        <begin position="112"/>
        <end position="137"/>
    </location>
</feature>
<comment type="caution">
    <text evidence="7">Lacks conserved residue(s) required for the propagation of feature annotation.</text>
</comment>
<dbReference type="InterPro" id="IPR035952">
    <property type="entry name" value="Rhomboid-like_sf"/>
</dbReference>
<proteinExistence type="inferred from homology"/>
<dbReference type="AlphaFoldDB" id="A0A1Y1WB79"/>
<evidence type="ECO:0000256" key="5">
    <source>
        <dbReference type="ARBA" id="ARBA00022989"/>
    </source>
</evidence>
<keyword evidence="5 7" id="KW-1133">Transmembrane helix</keyword>
<comment type="subcellular location">
    <subcellularLocation>
        <location evidence="1 7">Endoplasmic reticulum membrane</location>
        <topology evidence="1 7">Multi-pass membrane protein</topology>
    </subcellularLocation>
</comment>
<dbReference type="OrthoDB" id="1716531at2759"/>
<gene>
    <name evidence="9" type="ORF">DL89DRAFT_322035</name>
</gene>
<evidence type="ECO:0000256" key="4">
    <source>
        <dbReference type="ARBA" id="ARBA00022824"/>
    </source>
</evidence>
<dbReference type="RefSeq" id="XP_040744157.1">
    <property type="nucleotide sequence ID" value="XM_040891321.1"/>
</dbReference>
<evidence type="ECO:0000256" key="1">
    <source>
        <dbReference type="ARBA" id="ARBA00004477"/>
    </source>
</evidence>
<keyword evidence="4 7" id="KW-0256">Endoplasmic reticulum</keyword>
<name>A0A1Y1WB79_9FUNG</name>
<feature type="transmembrane region" description="Helical" evidence="7">
    <location>
        <begin position="71"/>
        <end position="92"/>
    </location>
</feature>
<evidence type="ECO:0000256" key="3">
    <source>
        <dbReference type="ARBA" id="ARBA00022692"/>
    </source>
</evidence>
<feature type="transmembrane region" description="Helical" evidence="7">
    <location>
        <begin position="34"/>
        <end position="59"/>
    </location>
</feature>
<dbReference type="STRING" id="61395.A0A1Y1WB79"/>
<dbReference type="EMBL" id="MCFD01000005">
    <property type="protein sequence ID" value="ORX70578.1"/>
    <property type="molecule type" value="Genomic_DNA"/>
</dbReference>
<organism evidence="9 10">
    <name type="scientific">Linderina pennispora</name>
    <dbReference type="NCBI Taxonomy" id="61395"/>
    <lineage>
        <taxon>Eukaryota</taxon>
        <taxon>Fungi</taxon>
        <taxon>Fungi incertae sedis</taxon>
        <taxon>Zoopagomycota</taxon>
        <taxon>Kickxellomycotina</taxon>
        <taxon>Kickxellomycetes</taxon>
        <taxon>Kickxellales</taxon>
        <taxon>Kickxellaceae</taxon>
        <taxon>Linderina</taxon>
    </lineage>
</organism>
<dbReference type="Pfam" id="PF04511">
    <property type="entry name" value="DER1"/>
    <property type="match status" value="1"/>
</dbReference>
<sequence>MARPAGGNQTSNQNSVANAFKEWYASLPPITRTVLTGIVGTTFAAGLGVVPYHHLILYWPFVYQKFHIWRIVTTFLADRISLNLVLNMIFFYRDSTDLETQIFAGRKADYTWFLLLSMAMTLKRSLLLSVVMLWSLFSYAMVYGALAGRAYYYLATELPAQGGLDYIRTPQFLYRLLGETPSAGPGTMRSVSGATDLRTRYTSSGARAAPVNRTPGSGHNWGTGRRL</sequence>
<dbReference type="PANTHER" id="PTHR11009">
    <property type="entry name" value="DER1-LIKE PROTEIN, DERLIN"/>
    <property type="match status" value="1"/>
</dbReference>
<comment type="similarity">
    <text evidence="2 7">Belongs to the derlin family.</text>
</comment>
<dbReference type="GO" id="GO:0006950">
    <property type="term" value="P:response to stress"/>
    <property type="evidence" value="ECO:0007669"/>
    <property type="project" value="UniProtKB-ARBA"/>
</dbReference>
<dbReference type="GO" id="GO:0005789">
    <property type="term" value="C:endoplasmic reticulum membrane"/>
    <property type="evidence" value="ECO:0007669"/>
    <property type="project" value="UniProtKB-SubCell"/>
</dbReference>
<dbReference type="GeneID" id="63807969"/>
<feature type="region of interest" description="Disordered" evidence="8">
    <location>
        <begin position="205"/>
        <end position="227"/>
    </location>
</feature>
<comment type="caution">
    <text evidence="9">The sequence shown here is derived from an EMBL/GenBank/DDBJ whole genome shotgun (WGS) entry which is preliminary data.</text>
</comment>
<dbReference type="SUPFAM" id="SSF144091">
    <property type="entry name" value="Rhomboid-like"/>
    <property type="match status" value="1"/>
</dbReference>
<evidence type="ECO:0000313" key="10">
    <source>
        <dbReference type="Proteomes" id="UP000193922"/>
    </source>
</evidence>
<evidence type="ECO:0000256" key="8">
    <source>
        <dbReference type="SAM" id="MobiDB-lite"/>
    </source>
</evidence>
<accession>A0A1Y1WB79</accession>
<keyword evidence="3 7" id="KW-0812">Transmembrane</keyword>
<dbReference type="Proteomes" id="UP000193922">
    <property type="component" value="Unassembled WGS sequence"/>
</dbReference>
<evidence type="ECO:0000256" key="7">
    <source>
        <dbReference type="RuleBase" id="RU363059"/>
    </source>
</evidence>
<evidence type="ECO:0000256" key="6">
    <source>
        <dbReference type="ARBA" id="ARBA00023136"/>
    </source>
</evidence>
<comment type="function">
    <text evidence="7">May be involved in the degradation of misfolded endoplasmic reticulum (ER) luminal proteins.</text>
</comment>
<dbReference type="InterPro" id="IPR007599">
    <property type="entry name" value="DER1"/>
</dbReference>
<protein>
    <recommendedName>
        <fullName evidence="7">Derlin</fullName>
    </recommendedName>
</protein>